<organism evidence="1 2">
    <name type="scientific">Plasmopara halstedii</name>
    <name type="common">Downy mildew of sunflower</name>
    <dbReference type="NCBI Taxonomy" id="4781"/>
    <lineage>
        <taxon>Eukaryota</taxon>
        <taxon>Sar</taxon>
        <taxon>Stramenopiles</taxon>
        <taxon>Oomycota</taxon>
        <taxon>Peronosporomycetes</taxon>
        <taxon>Peronosporales</taxon>
        <taxon>Peronosporaceae</taxon>
        <taxon>Plasmopara</taxon>
    </lineage>
</organism>
<proteinExistence type="predicted"/>
<dbReference type="RefSeq" id="XP_024582451.1">
    <property type="nucleotide sequence ID" value="XM_024716899.1"/>
</dbReference>
<dbReference type="GeneID" id="36397459"/>
<dbReference type="EMBL" id="CCYD01001897">
    <property type="protein sequence ID" value="CEG46082.1"/>
    <property type="molecule type" value="Genomic_DNA"/>
</dbReference>
<sequence>MFLRLGCLLLRREDSIAKRRGGVNTTSSISSSDSEFVRTLKRFLRLSLPTTIPVLVLVLEGRGPPDKRFLCPGLVLLPLPLRLRNLLGGARIVDLENRFGLSLSFTRGAPLRDFSGSFICDDEVEG</sequence>
<dbReference type="AlphaFoldDB" id="A0A0P1AVR4"/>
<dbReference type="Proteomes" id="UP000054928">
    <property type="component" value="Unassembled WGS sequence"/>
</dbReference>
<protein>
    <submittedName>
        <fullName evidence="1">Uncharacterized protein</fullName>
    </submittedName>
</protein>
<accession>A0A0P1AVR4</accession>
<reference evidence="2" key="1">
    <citation type="submission" date="2014-09" db="EMBL/GenBank/DDBJ databases">
        <authorList>
            <person name="Sharma Rahul"/>
            <person name="Thines Marco"/>
        </authorList>
    </citation>
    <scope>NUCLEOTIDE SEQUENCE [LARGE SCALE GENOMIC DNA]</scope>
</reference>
<evidence type="ECO:0000313" key="2">
    <source>
        <dbReference type="Proteomes" id="UP000054928"/>
    </source>
</evidence>
<evidence type="ECO:0000313" key="1">
    <source>
        <dbReference type="EMBL" id="CEG46082.1"/>
    </source>
</evidence>
<keyword evidence="2" id="KW-1185">Reference proteome</keyword>
<name>A0A0P1AVR4_PLAHL</name>